<dbReference type="PANTHER" id="PTHR43003">
    <property type="entry name" value="DNA-3-METHYLADENINE GLYCOSYLASE"/>
    <property type="match status" value="1"/>
</dbReference>
<dbReference type="GO" id="GO:0043916">
    <property type="term" value="F:DNA-7-methylguanine glycosylase activity"/>
    <property type="evidence" value="ECO:0007669"/>
    <property type="project" value="TreeGrafter"/>
</dbReference>
<dbReference type="GO" id="GO:0006307">
    <property type="term" value="P:DNA alkylation repair"/>
    <property type="evidence" value="ECO:0007669"/>
    <property type="project" value="TreeGrafter"/>
</dbReference>
<dbReference type="AlphaFoldDB" id="A0A2A9E178"/>
<protein>
    <recommendedName>
        <fullName evidence="2">DNA-3-methyladenine glycosylase II</fullName>
        <ecNumber evidence="2">3.2.2.21</ecNumber>
    </recommendedName>
</protein>
<dbReference type="SMART" id="SM00478">
    <property type="entry name" value="ENDO3c"/>
    <property type="match status" value="1"/>
</dbReference>
<dbReference type="InterPro" id="IPR023170">
    <property type="entry name" value="HhH_base_excis_C"/>
</dbReference>
<dbReference type="OrthoDB" id="9811249at2"/>
<reference evidence="7 8" key="1">
    <citation type="submission" date="2017-10" db="EMBL/GenBank/DDBJ databases">
        <title>Sequencing the genomes of 1000 actinobacteria strains.</title>
        <authorList>
            <person name="Klenk H.-P."/>
        </authorList>
    </citation>
    <scope>NUCLEOTIDE SEQUENCE [LARGE SCALE GENOMIC DNA]</scope>
    <source>
        <strain evidence="7 8">DSM 18966</strain>
    </source>
</reference>
<evidence type="ECO:0000256" key="3">
    <source>
        <dbReference type="ARBA" id="ARBA00022763"/>
    </source>
</evidence>
<dbReference type="Gene3D" id="1.10.1670.10">
    <property type="entry name" value="Helix-hairpin-Helix base-excision DNA repair enzymes (C-terminal)"/>
    <property type="match status" value="1"/>
</dbReference>
<dbReference type="SUPFAM" id="SSF55945">
    <property type="entry name" value="TATA-box binding protein-like"/>
    <property type="match status" value="1"/>
</dbReference>
<dbReference type="Gene3D" id="3.30.310.20">
    <property type="entry name" value="DNA-3-methyladenine glycosylase AlkA, N-terminal domain"/>
    <property type="match status" value="1"/>
</dbReference>
<feature type="domain" description="HhH-GPD" evidence="5">
    <location>
        <begin position="109"/>
        <end position="250"/>
    </location>
</feature>
<dbReference type="InterPro" id="IPR051912">
    <property type="entry name" value="Alkylbase_DNA_Glycosylase/TA"/>
</dbReference>
<evidence type="ECO:0000313" key="7">
    <source>
        <dbReference type="EMBL" id="PFG32603.1"/>
    </source>
</evidence>
<dbReference type="RefSeq" id="WP_098453949.1">
    <property type="nucleotide sequence ID" value="NZ_PDJG01000001.1"/>
</dbReference>
<evidence type="ECO:0000259" key="6">
    <source>
        <dbReference type="SMART" id="SM01009"/>
    </source>
</evidence>
<name>A0A2A9E178_9MICO</name>
<dbReference type="InterPro" id="IPR010316">
    <property type="entry name" value="AlkA_N"/>
</dbReference>
<dbReference type="Gene3D" id="1.10.340.30">
    <property type="entry name" value="Hypothetical protein, domain 2"/>
    <property type="match status" value="1"/>
</dbReference>
<dbReference type="EC" id="3.2.2.21" evidence="2"/>
<dbReference type="Proteomes" id="UP000225548">
    <property type="component" value="Unassembled WGS sequence"/>
</dbReference>
<comment type="caution">
    <text evidence="7">The sequence shown here is derived from an EMBL/GenBank/DDBJ whole genome shotgun (WGS) entry which is preliminary data.</text>
</comment>
<dbReference type="GO" id="GO:0008725">
    <property type="term" value="F:DNA-3-methyladenine glycosylase activity"/>
    <property type="evidence" value="ECO:0007669"/>
    <property type="project" value="TreeGrafter"/>
</dbReference>
<dbReference type="EMBL" id="PDJG01000001">
    <property type="protein sequence ID" value="PFG32603.1"/>
    <property type="molecule type" value="Genomic_DNA"/>
</dbReference>
<evidence type="ECO:0000256" key="2">
    <source>
        <dbReference type="ARBA" id="ARBA00012000"/>
    </source>
</evidence>
<dbReference type="InterPro" id="IPR003265">
    <property type="entry name" value="HhH-GPD_domain"/>
</dbReference>
<dbReference type="InterPro" id="IPR037046">
    <property type="entry name" value="AlkA_N_sf"/>
</dbReference>
<dbReference type="GO" id="GO:0032993">
    <property type="term" value="C:protein-DNA complex"/>
    <property type="evidence" value="ECO:0007669"/>
    <property type="project" value="TreeGrafter"/>
</dbReference>
<comment type="catalytic activity">
    <reaction evidence="1">
        <text>Hydrolysis of alkylated DNA, releasing 3-methyladenine, 3-methylguanine, 7-methylguanine and 7-methyladenine.</text>
        <dbReference type="EC" id="3.2.2.21"/>
    </reaction>
</comment>
<accession>A0A2A9E178</accession>
<keyword evidence="3" id="KW-0227">DNA damage</keyword>
<dbReference type="GO" id="GO:0005737">
    <property type="term" value="C:cytoplasm"/>
    <property type="evidence" value="ECO:0007669"/>
    <property type="project" value="TreeGrafter"/>
</dbReference>
<keyword evidence="4" id="KW-0234">DNA repair</keyword>
<evidence type="ECO:0000313" key="8">
    <source>
        <dbReference type="Proteomes" id="UP000225548"/>
    </source>
</evidence>
<organism evidence="7 8">
    <name type="scientific">Sanguibacter antarcticus</name>
    <dbReference type="NCBI Taxonomy" id="372484"/>
    <lineage>
        <taxon>Bacteria</taxon>
        <taxon>Bacillati</taxon>
        <taxon>Actinomycetota</taxon>
        <taxon>Actinomycetes</taxon>
        <taxon>Micrococcales</taxon>
        <taxon>Sanguibacteraceae</taxon>
        <taxon>Sanguibacter</taxon>
    </lineage>
</organism>
<evidence type="ECO:0000256" key="1">
    <source>
        <dbReference type="ARBA" id="ARBA00000086"/>
    </source>
</evidence>
<evidence type="ECO:0000259" key="5">
    <source>
        <dbReference type="SMART" id="SM00478"/>
    </source>
</evidence>
<proteinExistence type="predicted"/>
<dbReference type="PANTHER" id="PTHR43003:SF13">
    <property type="entry name" value="DNA-3-METHYLADENINE GLYCOSYLASE 2"/>
    <property type="match status" value="1"/>
</dbReference>
<dbReference type="SUPFAM" id="SSF48150">
    <property type="entry name" value="DNA-glycosylase"/>
    <property type="match status" value="1"/>
</dbReference>
<dbReference type="Pfam" id="PF06029">
    <property type="entry name" value="AlkA_N"/>
    <property type="match status" value="1"/>
</dbReference>
<dbReference type="SMART" id="SM01009">
    <property type="entry name" value="AlkA_N"/>
    <property type="match status" value="1"/>
</dbReference>
<dbReference type="GO" id="GO:0006285">
    <property type="term" value="P:base-excision repair, AP site formation"/>
    <property type="evidence" value="ECO:0007669"/>
    <property type="project" value="TreeGrafter"/>
</dbReference>
<keyword evidence="8" id="KW-1185">Reference proteome</keyword>
<dbReference type="InterPro" id="IPR011257">
    <property type="entry name" value="DNA_glycosylase"/>
</dbReference>
<evidence type="ECO:0000256" key="4">
    <source>
        <dbReference type="ARBA" id="ARBA00023204"/>
    </source>
</evidence>
<sequence length="270" mass="28636">MSATLDVPCTLPLTLEPLLRTIAAHAVPGLETCDVEGRTHSKVVHDGEVGLAAAWDTPGAVTLSATGRAGPVEVTGDLVRLARRWLDLDRDVAAVDTRLAESELLRPLVAARPGLRVLGTDAPAGLRAFPRPAVLAGTDAEELRALVGLTRARAATVVGLARAVTDGVVLLTSTDPREVRAALLGLPGVGPWTADYLALRALGDHDAYPADDLVLKRALGVRSGREASALSRDWAPWRAYAVTHLWTQAVYGDARPAMTKARSPWREPEP</sequence>
<feature type="domain" description="DNA-3-methyladenine glycosylase AlkA N-terminal" evidence="6">
    <location>
        <begin position="4"/>
        <end position="122"/>
    </location>
</feature>
<dbReference type="GO" id="GO:0032131">
    <property type="term" value="F:alkylated DNA binding"/>
    <property type="evidence" value="ECO:0007669"/>
    <property type="project" value="TreeGrafter"/>
</dbReference>
<gene>
    <name evidence="7" type="ORF">ATL42_0443</name>
</gene>
<dbReference type="CDD" id="cd00056">
    <property type="entry name" value="ENDO3c"/>
    <property type="match status" value="1"/>
</dbReference>